<feature type="chain" id="PRO_5009955758" evidence="1">
    <location>
        <begin position="19"/>
        <end position="201"/>
    </location>
</feature>
<feature type="signal peptide" evidence="1">
    <location>
        <begin position="1"/>
        <end position="18"/>
    </location>
</feature>
<comment type="caution">
    <text evidence="2">The sequence shown here is derived from an EMBL/GenBank/DDBJ whole genome shotgun (WGS) entry which is preliminary data.</text>
</comment>
<dbReference type="RefSeq" id="XP_014569281.1">
    <property type="nucleotide sequence ID" value="XM_014713795.1"/>
</dbReference>
<reference evidence="2 3" key="1">
    <citation type="journal article" date="2011" name="J. Gen. Appl. Microbiol.">
        <title>Draft genome sequencing of the enigmatic basidiomycete Mixia osmundae.</title>
        <authorList>
            <person name="Nishida H."/>
            <person name="Nagatsuka Y."/>
            <person name="Sugiyama J."/>
        </authorList>
    </citation>
    <scope>NUCLEOTIDE SEQUENCE [LARGE SCALE GENOMIC DNA]</scope>
    <source>
        <strain evidence="3">CBS 9802 / IAM 14324 / JCM 22182 / KY 12970</strain>
    </source>
</reference>
<dbReference type="Proteomes" id="UP000009131">
    <property type="component" value="Unassembled WGS sequence"/>
</dbReference>
<dbReference type="EMBL" id="BABT02000150">
    <property type="protein sequence ID" value="GAA98195.1"/>
    <property type="molecule type" value="Genomic_DNA"/>
</dbReference>
<reference evidence="2 3" key="2">
    <citation type="journal article" date="2012" name="Open Biol.">
        <title>Characteristics of nucleosomes and linker DNA regions on the genome of the basidiomycete Mixia osmundae revealed by mono- and dinucleosome mapping.</title>
        <authorList>
            <person name="Nishida H."/>
            <person name="Kondo S."/>
            <person name="Matsumoto T."/>
            <person name="Suzuki Y."/>
            <person name="Yoshikawa H."/>
            <person name="Taylor T.D."/>
            <person name="Sugiyama J."/>
        </authorList>
    </citation>
    <scope>NUCLEOTIDE SEQUENCE [LARGE SCALE GENOMIC DNA]</scope>
    <source>
        <strain evidence="3">CBS 9802 / IAM 14324 / JCM 22182 / KY 12970</strain>
    </source>
</reference>
<gene>
    <name evidence="2" type="primary">Mo04878</name>
    <name evidence="2" type="ORF">E5Q_04878</name>
</gene>
<dbReference type="InParanoid" id="G7E5T5"/>
<evidence type="ECO:0000256" key="1">
    <source>
        <dbReference type="SAM" id="SignalP"/>
    </source>
</evidence>
<evidence type="ECO:0000313" key="2">
    <source>
        <dbReference type="EMBL" id="GAA98195.1"/>
    </source>
</evidence>
<organism evidence="2 3">
    <name type="scientific">Mixia osmundae (strain CBS 9802 / IAM 14324 / JCM 22182 / KY 12970)</name>
    <dbReference type="NCBI Taxonomy" id="764103"/>
    <lineage>
        <taxon>Eukaryota</taxon>
        <taxon>Fungi</taxon>
        <taxon>Dikarya</taxon>
        <taxon>Basidiomycota</taxon>
        <taxon>Pucciniomycotina</taxon>
        <taxon>Mixiomycetes</taxon>
        <taxon>Mixiales</taxon>
        <taxon>Mixiaceae</taxon>
        <taxon>Mixia</taxon>
    </lineage>
</organism>
<dbReference type="HOGENOM" id="CLU_1360715_0_0_1"/>
<accession>G7E5T5</accession>
<sequence length="201" mass="22518">MRLAWLALGALGVPVAWHAHHLITGGTLRPLFTPPYEQLPLINSSLANALGKLSLVQNMTFDISMALAMNQSTSSACFFMKHPLPFERLRADLDIQSITVQAVHNDTTYAYFRHHFSHPLLANNDTYVIKSGQSARSPTIPNVKLIRGWQGSFPLIMTRDRRMDLYTSVHLTIHTPFSARPFSLALPYNQLGVPFNPILRG</sequence>
<protein>
    <submittedName>
        <fullName evidence="2">Uncharacterized protein</fullName>
    </submittedName>
</protein>
<evidence type="ECO:0000313" key="3">
    <source>
        <dbReference type="Proteomes" id="UP000009131"/>
    </source>
</evidence>
<proteinExistence type="predicted"/>
<name>G7E5T5_MIXOS</name>
<keyword evidence="1" id="KW-0732">Signal</keyword>
<keyword evidence="3" id="KW-1185">Reference proteome</keyword>
<dbReference type="AlphaFoldDB" id="G7E5T5"/>